<evidence type="ECO:0000256" key="1">
    <source>
        <dbReference type="ARBA" id="ARBA00004613"/>
    </source>
</evidence>
<evidence type="ECO:0000256" key="6">
    <source>
        <dbReference type="ARBA" id="ARBA00024195"/>
    </source>
</evidence>
<comment type="similarity">
    <text evidence="6">Belongs to the peptidase S1 family. CLIP subfamily.</text>
</comment>
<dbReference type="PROSITE" id="PS00135">
    <property type="entry name" value="TRYPSIN_SER"/>
    <property type="match status" value="1"/>
</dbReference>
<dbReference type="InterPro" id="IPR051487">
    <property type="entry name" value="Ser/Thr_Proteases_Immune/Dev"/>
</dbReference>
<dbReference type="GO" id="GO:0004252">
    <property type="term" value="F:serine-type endopeptidase activity"/>
    <property type="evidence" value="ECO:0007669"/>
    <property type="project" value="InterPro"/>
</dbReference>
<proteinExistence type="evidence at transcript level"/>
<feature type="domain" description="Peptidase S1" evidence="9">
    <location>
        <begin position="55"/>
        <end position="292"/>
    </location>
</feature>
<feature type="chain" id="PRO_5013270062" evidence="8">
    <location>
        <begin position="21"/>
        <end position="306"/>
    </location>
</feature>
<dbReference type="PROSITE" id="PS00134">
    <property type="entry name" value="TRYPSIN_HIS"/>
    <property type="match status" value="1"/>
</dbReference>
<dbReference type="InterPro" id="IPR009003">
    <property type="entry name" value="Peptidase_S1_PA"/>
</dbReference>
<dbReference type="PROSITE" id="PS50240">
    <property type="entry name" value="TRYPSIN_DOM"/>
    <property type="match status" value="1"/>
</dbReference>
<dbReference type="SMART" id="SM00020">
    <property type="entry name" value="Tryp_SPc"/>
    <property type="match status" value="1"/>
</dbReference>
<feature type="signal peptide" evidence="8">
    <location>
        <begin position="1"/>
        <end position="20"/>
    </location>
</feature>
<dbReference type="GO" id="GO:0005576">
    <property type="term" value="C:extracellular region"/>
    <property type="evidence" value="ECO:0007669"/>
    <property type="project" value="UniProtKB-SubCell"/>
</dbReference>
<dbReference type="Pfam" id="PF00089">
    <property type="entry name" value="Trypsin"/>
    <property type="match status" value="1"/>
</dbReference>
<dbReference type="SUPFAM" id="SSF50494">
    <property type="entry name" value="Trypsin-like serine proteases"/>
    <property type="match status" value="1"/>
</dbReference>
<keyword evidence="7" id="KW-0720">Serine protease</keyword>
<dbReference type="InterPro" id="IPR033116">
    <property type="entry name" value="TRYPSIN_SER"/>
</dbReference>
<reference evidence="10" key="1">
    <citation type="journal article" date="2017" name="Mol. Cell. Proteomics">
        <title>Melt with this kiss: Paralysing and liquefying venom of the assassin bug Pristhesancus plagipennis (Hemiptera: Reduviidae).</title>
        <authorList>
            <person name="Walker A.A."/>
            <person name="Madio B."/>
            <person name="Jin J."/>
            <person name="Undheim E.A."/>
            <person name="Fry B.G."/>
            <person name="King G.F."/>
        </authorList>
    </citation>
    <scope>NUCLEOTIDE SEQUENCE</scope>
    <source>
        <tissue evidence="10">Venom/labial gland</tissue>
    </source>
</reference>
<accession>A0A1Q1NPI0</accession>
<dbReference type="Gene3D" id="2.40.10.10">
    <property type="entry name" value="Trypsin-like serine proteases"/>
    <property type="match status" value="1"/>
</dbReference>
<dbReference type="PANTHER" id="PTHR24256">
    <property type="entry name" value="TRYPTASE-RELATED"/>
    <property type="match status" value="1"/>
</dbReference>
<dbReference type="FunFam" id="2.40.10.10:FF:000068">
    <property type="entry name" value="transmembrane protease serine 2"/>
    <property type="match status" value="1"/>
</dbReference>
<keyword evidence="4" id="KW-1015">Disulfide bond</keyword>
<dbReference type="InterPro" id="IPR001314">
    <property type="entry name" value="Peptidase_S1A"/>
</dbReference>
<evidence type="ECO:0000256" key="8">
    <source>
        <dbReference type="SAM" id="SignalP"/>
    </source>
</evidence>
<keyword evidence="5" id="KW-0325">Glycoprotein</keyword>
<dbReference type="FunFam" id="2.40.10.10:FF:000054">
    <property type="entry name" value="Complement C1r subcomponent"/>
    <property type="match status" value="1"/>
</dbReference>
<organism evidence="10">
    <name type="scientific">Pristhesancus plagipennis</name>
    <name type="common">Common assassin bug</name>
    <dbReference type="NCBI Taxonomy" id="1955184"/>
    <lineage>
        <taxon>Eukaryota</taxon>
        <taxon>Metazoa</taxon>
        <taxon>Ecdysozoa</taxon>
        <taxon>Arthropoda</taxon>
        <taxon>Hexapoda</taxon>
        <taxon>Insecta</taxon>
        <taxon>Pterygota</taxon>
        <taxon>Neoptera</taxon>
        <taxon>Paraneoptera</taxon>
        <taxon>Hemiptera</taxon>
        <taxon>Heteroptera</taxon>
        <taxon>Panheteroptera</taxon>
        <taxon>Cimicomorpha</taxon>
        <taxon>Reduviidae</taxon>
        <taxon>Harpactorinae</taxon>
        <taxon>Harpactorini</taxon>
        <taxon>Pristhesancus</taxon>
    </lineage>
</organism>
<dbReference type="AlphaFoldDB" id="A0A1Q1NPI0"/>
<evidence type="ECO:0000256" key="3">
    <source>
        <dbReference type="ARBA" id="ARBA00022729"/>
    </source>
</evidence>
<sequence>MKFWLTVSTIVLVYTSVSLAGDSDEDEDSSEYGVVDGDVGTNCTCGYANKEGERIIGGEEAKKNEWPMIAEFSAFGQHVCGGTIVTKRHVITASHCAFYPKTLDPLPYEQIDVFVGIHEVRGEDAFSGGQRLAILEFVAHPKYHYIGKTHDIAVVLLDDDIDFSNKNLAPACLPVGNEKFTGDYLKVLGWGLPKYRAEEGTAVLMKVNIKAVEHEVCQKNYTYYNTDTNICIYTKDKDACQGDSGGPLLWRDPETNRYVLVAATSYGKKCGILPAVNANIIYFLPWIQKTIAETDPKQRTCAKITS</sequence>
<dbReference type="EMBL" id="KX459671">
    <property type="protein sequence ID" value="AQM58422.1"/>
    <property type="molecule type" value="mRNA"/>
</dbReference>
<dbReference type="InterPro" id="IPR018114">
    <property type="entry name" value="TRYPSIN_HIS"/>
</dbReference>
<evidence type="ECO:0000256" key="7">
    <source>
        <dbReference type="RuleBase" id="RU363034"/>
    </source>
</evidence>
<evidence type="ECO:0000313" key="10">
    <source>
        <dbReference type="EMBL" id="AQM58422.1"/>
    </source>
</evidence>
<name>A0A1Q1NPI0_PRIPG</name>
<dbReference type="InterPro" id="IPR043504">
    <property type="entry name" value="Peptidase_S1_PA_chymotrypsin"/>
</dbReference>
<evidence type="ECO:0000256" key="2">
    <source>
        <dbReference type="ARBA" id="ARBA00022525"/>
    </source>
</evidence>
<keyword evidence="7 10" id="KW-0645">Protease</keyword>
<keyword evidence="3 8" id="KW-0732">Signal</keyword>
<keyword evidence="2" id="KW-0964">Secreted</keyword>
<dbReference type="InterPro" id="IPR001254">
    <property type="entry name" value="Trypsin_dom"/>
</dbReference>
<evidence type="ECO:0000259" key="9">
    <source>
        <dbReference type="PROSITE" id="PS50240"/>
    </source>
</evidence>
<evidence type="ECO:0000256" key="5">
    <source>
        <dbReference type="ARBA" id="ARBA00023180"/>
    </source>
</evidence>
<evidence type="ECO:0000256" key="4">
    <source>
        <dbReference type="ARBA" id="ARBA00023157"/>
    </source>
</evidence>
<dbReference type="CDD" id="cd00190">
    <property type="entry name" value="Tryp_SPc"/>
    <property type="match status" value="1"/>
</dbReference>
<keyword evidence="7" id="KW-0378">Hydrolase</keyword>
<dbReference type="GO" id="GO:0006508">
    <property type="term" value="P:proteolysis"/>
    <property type="evidence" value="ECO:0007669"/>
    <property type="project" value="UniProtKB-KW"/>
</dbReference>
<protein>
    <submittedName>
        <fullName evidence="10">Venom s1 protease 8</fullName>
    </submittedName>
</protein>
<dbReference type="PRINTS" id="PR00722">
    <property type="entry name" value="CHYMOTRYPSIN"/>
</dbReference>
<comment type="subcellular location">
    <subcellularLocation>
        <location evidence="1">Secreted</location>
    </subcellularLocation>
</comment>